<dbReference type="EMBL" id="FMUN01000001">
    <property type="protein sequence ID" value="SCX78167.1"/>
    <property type="molecule type" value="Genomic_DNA"/>
</dbReference>
<dbReference type="OrthoDB" id="9804625at2"/>
<comment type="catalytic activity">
    <reaction evidence="5 6">
        <text>5-amino-1-(5-phospho-beta-D-ribosyl)imidazole + hydrogencarbonate + ATP = 5-carboxyamino-1-(5-phospho-D-ribosyl)imidazole + ADP + phosphate + 2 H(+)</text>
        <dbReference type="Rhea" id="RHEA:19317"/>
        <dbReference type="ChEBI" id="CHEBI:15378"/>
        <dbReference type="ChEBI" id="CHEBI:17544"/>
        <dbReference type="ChEBI" id="CHEBI:30616"/>
        <dbReference type="ChEBI" id="CHEBI:43474"/>
        <dbReference type="ChEBI" id="CHEBI:58730"/>
        <dbReference type="ChEBI" id="CHEBI:137981"/>
        <dbReference type="ChEBI" id="CHEBI:456216"/>
        <dbReference type="EC" id="6.3.4.18"/>
    </reaction>
</comment>
<keyword evidence="4 5" id="KW-0067">ATP-binding</keyword>
<comment type="function">
    <text evidence="5">Catalyzes the ATP-dependent conversion of 5-aminoimidazole ribonucleotide (AIR) and HCO(3)(-) to N5-carboxyaminoimidazole ribonucleotide (N5-CAIR).</text>
</comment>
<dbReference type="InterPro" id="IPR054350">
    <property type="entry name" value="PurT/PurK_preATP-grasp"/>
</dbReference>
<dbReference type="HAMAP" id="MF_01928">
    <property type="entry name" value="PurK"/>
    <property type="match status" value="1"/>
</dbReference>
<dbReference type="Gene3D" id="3.30.470.20">
    <property type="entry name" value="ATP-grasp fold, B domain"/>
    <property type="match status" value="1"/>
</dbReference>
<dbReference type="SUPFAM" id="SSF51246">
    <property type="entry name" value="Rudiment single hybrid motif"/>
    <property type="match status" value="1"/>
</dbReference>
<dbReference type="InterPro" id="IPR040686">
    <property type="entry name" value="PurK_C"/>
</dbReference>
<dbReference type="InterPro" id="IPR013815">
    <property type="entry name" value="ATP_grasp_subdomain_1"/>
</dbReference>
<sequence length="361" mass="38709">MRVGILGGGQLGRMLALAGHPLGLETTVLDPGEAPCGAAVAAHLRGEYDDLGLLRRLAEWADVVTYEFEQVPEAAPAELAGQVPVHPGPEALATGRDRLNEKTLFRELGIPTARFAAVDSRDALKAAVADIGLPAVLKTRTLGYDGKGQAVLREDGDVDAAWNEIGGVPLILEEVVPFEREVSMIAVRGADGAQRFYPLAENHHEQGILLESRPRPADPREADAVDYAARLLERLDYVGTVALELFDAGDRLLANEMAPRVHNSGHWTIEGAETSQFENHLRAVCGLPLGATDPVGHSAMLNLIGVLPERADVLAVPGAHLHFYGKDSRPGRKVGHITVRADSAAELEGRLERVRRLLPAA</sequence>
<gene>
    <name evidence="5 6" type="primary">purK</name>
    <name evidence="8" type="ORF">SAMN05661077_0399</name>
</gene>
<evidence type="ECO:0000259" key="7">
    <source>
        <dbReference type="PROSITE" id="PS50975"/>
    </source>
</evidence>
<dbReference type="PANTHER" id="PTHR11609:SF5">
    <property type="entry name" value="PHOSPHORIBOSYLAMINOIMIDAZOLE CARBOXYLASE"/>
    <property type="match status" value="1"/>
</dbReference>
<feature type="binding site" evidence="5">
    <location>
        <begin position="255"/>
        <end position="256"/>
    </location>
    <ligand>
        <name>ATP</name>
        <dbReference type="ChEBI" id="CHEBI:30616"/>
    </ligand>
</feature>
<evidence type="ECO:0000256" key="6">
    <source>
        <dbReference type="RuleBase" id="RU361200"/>
    </source>
</evidence>
<proteinExistence type="inferred from homology"/>
<keyword evidence="1 5" id="KW-0436">Ligase</keyword>
<dbReference type="AlphaFoldDB" id="A0A0P9E9N5"/>
<name>A0A0P9E9N5_9GAMM</name>
<dbReference type="InterPro" id="IPR011761">
    <property type="entry name" value="ATP-grasp"/>
</dbReference>
<dbReference type="GO" id="GO:0005829">
    <property type="term" value="C:cytosol"/>
    <property type="evidence" value="ECO:0007669"/>
    <property type="project" value="TreeGrafter"/>
</dbReference>
<dbReference type="InterPro" id="IPR005875">
    <property type="entry name" value="PurK"/>
</dbReference>
<dbReference type="RefSeq" id="WP_054966911.1">
    <property type="nucleotide sequence ID" value="NZ_FMUN01000001.1"/>
</dbReference>
<dbReference type="GO" id="GO:0006189">
    <property type="term" value="P:'de novo' IMP biosynthetic process"/>
    <property type="evidence" value="ECO:0007669"/>
    <property type="project" value="UniProtKB-UniRule"/>
</dbReference>
<feature type="domain" description="ATP-grasp" evidence="7">
    <location>
        <begin position="102"/>
        <end position="285"/>
    </location>
</feature>
<dbReference type="Pfam" id="PF22660">
    <property type="entry name" value="RS_preATP-grasp-like"/>
    <property type="match status" value="1"/>
</dbReference>
<feature type="binding site" evidence="5">
    <location>
        <position position="98"/>
    </location>
    <ligand>
        <name>ATP</name>
        <dbReference type="ChEBI" id="CHEBI:30616"/>
    </ligand>
</feature>
<dbReference type="GO" id="GO:0034028">
    <property type="term" value="F:5-(carboxyamino)imidazole ribonucleotide synthase activity"/>
    <property type="evidence" value="ECO:0007669"/>
    <property type="project" value="UniProtKB-UniRule"/>
</dbReference>
<dbReference type="InterPro" id="IPR003135">
    <property type="entry name" value="ATP-grasp_carboxylate-amine"/>
</dbReference>
<evidence type="ECO:0000256" key="5">
    <source>
        <dbReference type="HAMAP-Rule" id="MF_01928"/>
    </source>
</evidence>
<feature type="binding site" evidence="5">
    <location>
        <position position="138"/>
    </location>
    <ligand>
        <name>ATP</name>
        <dbReference type="ChEBI" id="CHEBI:30616"/>
    </ligand>
</feature>
<dbReference type="SUPFAM" id="SSF52440">
    <property type="entry name" value="PreATP-grasp domain"/>
    <property type="match status" value="1"/>
</dbReference>
<comment type="similarity">
    <text evidence="5 6">Belongs to the PurK/PurT family.</text>
</comment>
<dbReference type="PATRIC" id="fig|381306.5.peg.1609"/>
<comment type="function">
    <text evidence="6">Catalyzes the ATP-dependent conversion of 5-aminoimidazole ribonucleotide (AIR) and HCO(3)- to N5-carboxyaminoimidazole ribonucleotide (N5-CAIR).</text>
</comment>
<dbReference type="Gene3D" id="3.30.1490.20">
    <property type="entry name" value="ATP-grasp fold, A domain"/>
    <property type="match status" value="1"/>
</dbReference>
<dbReference type="NCBIfam" id="NF004676">
    <property type="entry name" value="PRK06019.1-2"/>
    <property type="match status" value="1"/>
</dbReference>
<protein>
    <recommendedName>
        <fullName evidence="5 6">N5-carboxyaminoimidazole ribonucleotide synthase</fullName>
        <shortName evidence="5 6">N5-CAIR synthase</shortName>
        <ecNumber evidence="5 6">6.3.4.18</ecNumber>
    </recommendedName>
    <alternativeName>
        <fullName evidence="5 6">5-(carboxyamino)imidazole ribonucleotide synthetase</fullName>
    </alternativeName>
</protein>
<evidence type="ECO:0000256" key="2">
    <source>
        <dbReference type="ARBA" id="ARBA00022741"/>
    </source>
</evidence>
<dbReference type="SUPFAM" id="SSF56059">
    <property type="entry name" value="Glutathione synthetase ATP-binding domain-like"/>
    <property type="match status" value="1"/>
</dbReference>
<dbReference type="InterPro" id="IPR016185">
    <property type="entry name" value="PreATP-grasp_dom_sf"/>
</dbReference>
<dbReference type="GO" id="GO:0046872">
    <property type="term" value="F:metal ion binding"/>
    <property type="evidence" value="ECO:0007669"/>
    <property type="project" value="InterPro"/>
</dbReference>
<keyword evidence="2 5" id="KW-0547">Nucleotide-binding</keyword>
<keyword evidence="3 5" id="KW-0658">Purine biosynthesis</keyword>
<dbReference type="Gene3D" id="3.40.50.20">
    <property type="match status" value="1"/>
</dbReference>
<evidence type="ECO:0000256" key="1">
    <source>
        <dbReference type="ARBA" id="ARBA00022598"/>
    </source>
</evidence>
<dbReference type="Proteomes" id="UP000183104">
    <property type="component" value="Unassembled WGS sequence"/>
</dbReference>
<evidence type="ECO:0000256" key="3">
    <source>
        <dbReference type="ARBA" id="ARBA00022755"/>
    </source>
</evidence>
<reference evidence="9" key="1">
    <citation type="submission" date="2016-10" db="EMBL/GenBank/DDBJ databases">
        <authorList>
            <person name="Varghese N."/>
        </authorList>
    </citation>
    <scope>NUCLEOTIDE SEQUENCE [LARGE SCALE GENOMIC DNA]</scope>
    <source>
        <strain evidence="9">HL 19</strain>
    </source>
</reference>
<accession>A0A0P9E9N5</accession>
<organism evidence="8 9">
    <name type="scientific">Thiohalorhabdus denitrificans</name>
    <dbReference type="NCBI Taxonomy" id="381306"/>
    <lineage>
        <taxon>Bacteria</taxon>
        <taxon>Pseudomonadati</taxon>
        <taxon>Pseudomonadota</taxon>
        <taxon>Gammaproteobacteria</taxon>
        <taxon>Thiohalorhabdales</taxon>
        <taxon>Thiohalorhabdaceae</taxon>
        <taxon>Thiohalorhabdus</taxon>
    </lineage>
</organism>
<comment type="subunit">
    <text evidence="5 6">Homodimer.</text>
</comment>
<feature type="binding site" evidence="5">
    <location>
        <begin position="173"/>
        <end position="176"/>
    </location>
    <ligand>
        <name>ATP</name>
        <dbReference type="ChEBI" id="CHEBI:30616"/>
    </ligand>
</feature>
<keyword evidence="9" id="KW-1185">Reference proteome</keyword>
<dbReference type="Pfam" id="PF02222">
    <property type="entry name" value="ATP-grasp"/>
    <property type="match status" value="1"/>
</dbReference>
<evidence type="ECO:0000256" key="4">
    <source>
        <dbReference type="ARBA" id="ARBA00022840"/>
    </source>
</evidence>
<evidence type="ECO:0000313" key="9">
    <source>
        <dbReference type="Proteomes" id="UP000183104"/>
    </source>
</evidence>
<dbReference type="InterPro" id="IPR011054">
    <property type="entry name" value="Rudment_hybrid_motif"/>
</dbReference>
<dbReference type="PANTHER" id="PTHR11609">
    <property type="entry name" value="PURINE BIOSYNTHESIS PROTEIN 6/7, PUR6/7"/>
    <property type="match status" value="1"/>
</dbReference>
<dbReference type="GO" id="GO:0004638">
    <property type="term" value="F:phosphoribosylaminoimidazole carboxylase activity"/>
    <property type="evidence" value="ECO:0007669"/>
    <property type="project" value="InterPro"/>
</dbReference>
<dbReference type="FunFam" id="3.30.1490.20:FF:000015">
    <property type="entry name" value="N5-carboxyaminoimidazole ribonucleotide synthase"/>
    <property type="match status" value="1"/>
</dbReference>
<dbReference type="EC" id="6.3.4.18" evidence="5 6"/>
<dbReference type="STRING" id="381306.AN478_12285"/>
<evidence type="ECO:0000313" key="8">
    <source>
        <dbReference type="EMBL" id="SCX78167.1"/>
    </source>
</evidence>
<dbReference type="PROSITE" id="PS50975">
    <property type="entry name" value="ATP_GRASP"/>
    <property type="match status" value="1"/>
</dbReference>
<dbReference type="NCBIfam" id="NF004679">
    <property type="entry name" value="PRK06019.1-5"/>
    <property type="match status" value="1"/>
</dbReference>
<dbReference type="UniPathway" id="UPA00074">
    <property type="reaction ID" value="UER00942"/>
</dbReference>
<dbReference type="Pfam" id="PF17769">
    <property type="entry name" value="PurK_C"/>
    <property type="match status" value="1"/>
</dbReference>
<feature type="binding site" evidence="5">
    <location>
        <begin position="143"/>
        <end position="149"/>
    </location>
    <ligand>
        <name>ATP</name>
        <dbReference type="ChEBI" id="CHEBI:30616"/>
    </ligand>
</feature>
<feature type="binding site" evidence="5">
    <location>
        <position position="204"/>
    </location>
    <ligand>
        <name>ATP</name>
        <dbReference type="ChEBI" id="CHEBI:30616"/>
    </ligand>
</feature>
<feature type="binding site" evidence="5">
    <location>
        <position position="181"/>
    </location>
    <ligand>
        <name>ATP</name>
        <dbReference type="ChEBI" id="CHEBI:30616"/>
    </ligand>
</feature>
<dbReference type="GO" id="GO:0005524">
    <property type="term" value="F:ATP binding"/>
    <property type="evidence" value="ECO:0007669"/>
    <property type="project" value="UniProtKB-UniRule"/>
</dbReference>
<dbReference type="NCBIfam" id="TIGR01161">
    <property type="entry name" value="purK"/>
    <property type="match status" value="1"/>
</dbReference>
<comment type="pathway">
    <text evidence="5 6">Purine metabolism; IMP biosynthesis via de novo pathway; 5-amino-1-(5-phospho-D-ribosyl)imidazole-4-carboxylate from 5-amino-1-(5-phospho-D-ribosyl)imidazole (N5-CAIR route): step 1/2.</text>
</comment>